<evidence type="ECO:0000313" key="1">
    <source>
        <dbReference type="EMBL" id="MBK4736208.1"/>
    </source>
</evidence>
<organism evidence="1 2">
    <name type="scientific">Noviherbaspirillum pedocola</name>
    <dbReference type="NCBI Taxonomy" id="2801341"/>
    <lineage>
        <taxon>Bacteria</taxon>
        <taxon>Pseudomonadati</taxon>
        <taxon>Pseudomonadota</taxon>
        <taxon>Betaproteobacteria</taxon>
        <taxon>Burkholderiales</taxon>
        <taxon>Oxalobacteraceae</taxon>
        <taxon>Noviherbaspirillum</taxon>
    </lineage>
</organism>
<reference evidence="1" key="1">
    <citation type="submission" date="2021-01" db="EMBL/GenBank/DDBJ databases">
        <title>Genome sequence of strain Noviherbaspirillum sp. DKR-6.</title>
        <authorList>
            <person name="Chaudhary D.K."/>
        </authorList>
    </citation>
    <scope>NUCLEOTIDE SEQUENCE</scope>
    <source>
        <strain evidence="1">DKR-6</strain>
    </source>
</reference>
<name>A0A934T1Y2_9BURK</name>
<dbReference type="EMBL" id="JAEPBG010000006">
    <property type="protein sequence ID" value="MBK4736208.1"/>
    <property type="molecule type" value="Genomic_DNA"/>
</dbReference>
<accession>A0A934T1Y2</accession>
<protein>
    <submittedName>
        <fullName evidence="1">Uncharacterized protein</fullName>
    </submittedName>
</protein>
<dbReference type="AlphaFoldDB" id="A0A934T1Y2"/>
<sequence length="308" mass="33615">MKNTITKPVLTLAFCRIERTEVRGIVLLVVRTAHGHDVAFKAIRSAVTSWVATTPCGRRVWEAALGNVTIGELVAHDAFSDAALVAALHTSGVEFIRCEPVAHDAAYSFEDTFVVHDPDAMPMQAPIVTAQIARPVRLTDTEGRWNSDRTFFVEGFDVALYLREMFPDAAAPKSNDPRRFLGPVAGMSYLAGYGSTLGVMHEIALPHWRGNARAAIDLRNGGHYWPSELFQKVLAEFARELDIVQQRYPAAELTVACADATDTGCVALRAYTPVDWDFELAGTDLASVARLQAEIIAKAVRTGSSLTT</sequence>
<comment type="caution">
    <text evidence="1">The sequence shown here is derived from an EMBL/GenBank/DDBJ whole genome shotgun (WGS) entry which is preliminary data.</text>
</comment>
<dbReference type="Proteomes" id="UP000622890">
    <property type="component" value="Unassembled WGS sequence"/>
</dbReference>
<proteinExistence type="predicted"/>
<gene>
    <name evidence="1" type="ORF">JJB74_16415</name>
</gene>
<keyword evidence="2" id="KW-1185">Reference proteome</keyword>
<dbReference type="RefSeq" id="WP_200593418.1">
    <property type="nucleotide sequence ID" value="NZ_JAEPBG010000006.1"/>
</dbReference>
<evidence type="ECO:0000313" key="2">
    <source>
        <dbReference type="Proteomes" id="UP000622890"/>
    </source>
</evidence>